<keyword evidence="13" id="KW-0282">Flagellum</keyword>
<dbReference type="PANTHER" id="PTHR46961">
    <property type="entry name" value="DYNEIN HEAVY CHAIN 1, AXONEMAL-LIKE PROTEIN"/>
    <property type="match status" value="1"/>
</dbReference>
<dbReference type="Gene3D" id="1.20.920.20">
    <property type="match status" value="1"/>
</dbReference>
<name>A0A7D9HP84_PARCT</name>
<keyword evidence="5" id="KW-0175">Coiled coil</keyword>
<evidence type="ECO:0000259" key="9">
    <source>
        <dbReference type="Pfam" id="PF12780"/>
    </source>
</evidence>
<dbReference type="InterPro" id="IPR041589">
    <property type="entry name" value="DNAH3_AAA_lid_1"/>
</dbReference>
<feature type="coiled-coil region" evidence="5">
    <location>
        <begin position="784"/>
        <end position="818"/>
    </location>
</feature>
<keyword evidence="14" id="KW-1185">Reference proteome</keyword>
<dbReference type="InterPro" id="IPR024317">
    <property type="entry name" value="Dynein_heavy_chain_D4_dom"/>
</dbReference>
<evidence type="ECO:0000256" key="2">
    <source>
        <dbReference type="ARBA" id="ARBA00008887"/>
    </source>
</evidence>
<evidence type="ECO:0000256" key="1">
    <source>
        <dbReference type="ARBA" id="ARBA00004430"/>
    </source>
</evidence>
<dbReference type="GO" id="GO:0051959">
    <property type="term" value="F:dynein light intermediate chain binding"/>
    <property type="evidence" value="ECO:0007669"/>
    <property type="project" value="InterPro"/>
</dbReference>
<dbReference type="Gene3D" id="1.20.1270.280">
    <property type="match status" value="1"/>
</dbReference>
<dbReference type="InterPro" id="IPR042219">
    <property type="entry name" value="AAA_lid_11_sf"/>
</dbReference>
<dbReference type="GO" id="GO:0005930">
    <property type="term" value="C:axoneme"/>
    <property type="evidence" value="ECO:0007669"/>
    <property type="project" value="UniProtKB-SubCell"/>
</dbReference>
<keyword evidence="4" id="KW-0966">Cell projection</keyword>
<feature type="domain" description="Dynein heavy chain 3 AAA+ lid" evidence="11">
    <location>
        <begin position="94"/>
        <end position="181"/>
    </location>
</feature>
<evidence type="ECO:0000259" key="8">
    <source>
        <dbReference type="Pfam" id="PF12777"/>
    </source>
</evidence>
<evidence type="ECO:0000259" key="10">
    <source>
        <dbReference type="Pfam" id="PF12781"/>
    </source>
</evidence>
<dbReference type="PANTHER" id="PTHR46961:SF21">
    <property type="entry name" value="LOW QUALITY PROTEIN: DYNEIN BETA CHAIN, FLAGELLAR OUTER ARM-LIKE"/>
    <property type="match status" value="1"/>
</dbReference>
<feature type="non-terminal residue" evidence="13">
    <location>
        <position position="2101"/>
    </location>
</feature>
<dbReference type="OrthoDB" id="5983592at2759"/>
<dbReference type="Gene3D" id="3.40.50.300">
    <property type="entry name" value="P-loop containing nucleotide triphosphate hydrolases"/>
    <property type="match status" value="3"/>
</dbReference>
<dbReference type="SUPFAM" id="SSF52540">
    <property type="entry name" value="P-loop containing nucleoside triphosphate hydrolases"/>
    <property type="match status" value="1"/>
</dbReference>
<evidence type="ECO:0000313" key="13">
    <source>
        <dbReference type="EMBL" id="CAB3987243.1"/>
    </source>
</evidence>
<feature type="coiled-coil region" evidence="5">
    <location>
        <begin position="560"/>
        <end position="587"/>
    </location>
</feature>
<reference evidence="13" key="1">
    <citation type="submission" date="2020-04" db="EMBL/GenBank/DDBJ databases">
        <authorList>
            <person name="Alioto T."/>
            <person name="Alioto T."/>
            <person name="Gomez Garrido J."/>
        </authorList>
    </citation>
    <scope>NUCLEOTIDE SEQUENCE</scope>
    <source>
        <strain evidence="13">A484AB</strain>
    </source>
</reference>
<feature type="compositionally biased region" description="Acidic residues" evidence="6">
    <location>
        <begin position="927"/>
        <end position="936"/>
    </location>
</feature>
<dbReference type="GO" id="GO:0030286">
    <property type="term" value="C:dynein complex"/>
    <property type="evidence" value="ECO:0007669"/>
    <property type="project" value="InterPro"/>
</dbReference>
<comment type="caution">
    <text evidence="13">The sequence shown here is derived from an EMBL/GenBank/DDBJ whole genome shotgun (WGS) entry which is preliminary data.</text>
</comment>
<dbReference type="EMBL" id="CACRXK020001142">
    <property type="protein sequence ID" value="CAB3987243.1"/>
    <property type="molecule type" value="Genomic_DNA"/>
</dbReference>
<evidence type="ECO:0000256" key="3">
    <source>
        <dbReference type="ARBA" id="ARBA00023069"/>
    </source>
</evidence>
<dbReference type="Gene3D" id="1.20.920.30">
    <property type="match status" value="1"/>
</dbReference>
<dbReference type="Pfam" id="PF17857">
    <property type="entry name" value="AAA_lid_1"/>
    <property type="match status" value="1"/>
</dbReference>
<comment type="similarity">
    <text evidence="2">Belongs to the dynein heavy chain family.</text>
</comment>
<keyword evidence="3" id="KW-0969">Cilium</keyword>
<feature type="compositionally biased region" description="Basic and acidic residues" evidence="6">
    <location>
        <begin position="937"/>
        <end position="973"/>
    </location>
</feature>
<dbReference type="InterPro" id="IPR035706">
    <property type="entry name" value="AAA_9"/>
</dbReference>
<dbReference type="Proteomes" id="UP001152795">
    <property type="component" value="Unassembled WGS sequence"/>
</dbReference>
<feature type="domain" description="Dynein heavy chain region D6 P-loop" evidence="7">
    <location>
        <begin position="1621"/>
        <end position="1718"/>
    </location>
</feature>
<evidence type="ECO:0000256" key="5">
    <source>
        <dbReference type="SAM" id="Coils"/>
    </source>
</evidence>
<evidence type="ECO:0000259" key="7">
    <source>
        <dbReference type="Pfam" id="PF03028"/>
    </source>
</evidence>
<dbReference type="Pfam" id="PF12777">
    <property type="entry name" value="MT"/>
    <property type="match status" value="1"/>
</dbReference>
<dbReference type="Pfam" id="PF12781">
    <property type="entry name" value="AAA_9"/>
    <property type="match status" value="1"/>
</dbReference>
<comment type="subcellular location">
    <subcellularLocation>
        <location evidence="1">Cytoplasm</location>
        <location evidence="1">Cytoskeleton</location>
        <location evidence="1">Cilium axoneme</location>
    </subcellularLocation>
</comment>
<evidence type="ECO:0000313" key="14">
    <source>
        <dbReference type="Proteomes" id="UP001152795"/>
    </source>
</evidence>
<dbReference type="Gene3D" id="1.10.8.720">
    <property type="entry name" value="Region D6 of dynein motor"/>
    <property type="match status" value="1"/>
</dbReference>
<feature type="domain" description="Dynein heavy chain ATP-binding dynein motor region" evidence="10">
    <location>
        <begin position="1044"/>
        <end position="1257"/>
    </location>
</feature>
<feature type="region of interest" description="Disordered" evidence="6">
    <location>
        <begin position="927"/>
        <end position="1006"/>
    </location>
</feature>
<dbReference type="GO" id="GO:0007018">
    <property type="term" value="P:microtubule-based movement"/>
    <property type="evidence" value="ECO:0007669"/>
    <property type="project" value="InterPro"/>
</dbReference>
<dbReference type="Pfam" id="PF12780">
    <property type="entry name" value="AAA_8"/>
    <property type="match status" value="1"/>
</dbReference>
<dbReference type="Pfam" id="PF18198">
    <property type="entry name" value="AAA_lid_11"/>
    <property type="match status" value="1"/>
</dbReference>
<evidence type="ECO:0000256" key="6">
    <source>
        <dbReference type="SAM" id="MobiDB-lite"/>
    </source>
</evidence>
<proteinExistence type="inferred from homology"/>
<accession>A0A7D9HP84</accession>
<dbReference type="InterPro" id="IPR024743">
    <property type="entry name" value="Dynein_HC_stalk"/>
</dbReference>
<feature type="region of interest" description="Disordered" evidence="6">
    <location>
        <begin position="1524"/>
        <end position="1549"/>
    </location>
</feature>
<evidence type="ECO:0000259" key="12">
    <source>
        <dbReference type="Pfam" id="PF18198"/>
    </source>
</evidence>
<dbReference type="InterPro" id="IPR041658">
    <property type="entry name" value="AAA_lid_11"/>
</dbReference>
<organism evidence="13 14">
    <name type="scientific">Paramuricea clavata</name>
    <name type="common">Red gorgonian</name>
    <name type="synonym">Violescent sea-whip</name>
    <dbReference type="NCBI Taxonomy" id="317549"/>
    <lineage>
        <taxon>Eukaryota</taxon>
        <taxon>Metazoa</taxon>
        <taxon>Cnidaria</taxon>
        <taxon>Anthozoa</taxon>
        <taxon>Octocorallia</taxon>
        <taxon>Malacalcyonacea</taxon>
        <taxon>Plexauridae</taxon>
        <taxon>Paramuricea</taxon>
    </lineage>
</organism>
<dbReference type="InterPro" id="IPR026983">
    <property type="entry name" value="DHC"/>
</dbReference>
<dbReference type="Gene3D" id="1.10.8.1220">
    <property type="match status" value="1"/>
</dbReference>
<dbReference type="GO" id="GO:0045505">
    <property type="term" value="F:dynein intermediate chain binding"/>
    <property type="evidence" value="ECO:0007669"/>
    <property type="project" value="InterPro"/>
</dbReference>
<feature type="domain" description="Dynein heavy chain AAA module D4" evidence="9">
    <location>
        <begin position="276"/>
        <end position="541"/>
    </location>
</feature>
<feature type="domain" description="Dynein heavy chain AAA lid" evidence="12">
    <location>
        <begin position="1777"/>
        <end position="1898"/>
    </location>
</feature>
<dbReference type="Pfam" id="PF03028">
    <property type="entry name" value="Dynein_heavy"/>
    <property type="match status" value="1"/>
</dbReference>
<sequence>MSVATHHVYSVRTGRTYQGAVKHCTYIAVDALEKVYCCLLKTHFVAPRQLTTVTSVTKALIDNATAGSMDYMTDGMSISGDNAFKDLLSKVVRTTIKLQNELRVMYLPTAQRCHYVFTLTDLTMVFRNLCLSLRQSCPIKDLLLLWRHECDWVYNRRLVDSVDRERYQQTFVNTVKKEFSSSEQVQIMLSDDVLFTNLVEVEESGMAGPGESTTGGCDENVQLAYRPLYDVKKSFDLSHVTEVKTYNALIVSIFENEVKAVLSHGIAEYNKDFPKIKLALYDDTIEAICRLVRVIQSPHECSHALIVSEGSPGATSSIVKLAAHLCGFSLCQINASSMAGTAYSMSNFRNYLVNAYRRAGVKREKLLLLLGENDLVNKDMMVYISEFLVSSSIAHLFSEEERTSAINSVRSDVTQAGLTYTKDVAWSFFLRTVKENLRMILSVSSPGSKFQQRCRDFPGLINAISIMFFPHWSRENLVSRASYLLRDMELFDITGKENMAHLFASIHLSLREHDPSEDTSGFYGHITNTVFEKFVERFNNLFTKRYISIHEEYGRMASALENISKAAELAGQRLKQLEHEKVVLDQKKESNLQLLSQIGQDKAIAEEQIKLITKQRQKMFHLQKALPKFKEAHERSVFKAAAVVSDVKRMLRLLNIKALGELRAIQKPDPEIEDILATVIIILKSPTSDLTWNKGAKRIMANLDRFCGDLAMFDDLDITESTLQILDTYLGKPHFDHVYMNNRTENPALVMLVKWVSGVSKYHQMMISKVKPLHNKVEDTTTTVNEASGKLAILQNKLEDLEARLSSLAKAYEDASIDKCRQFKLTQKLNLQLERASYFENVLSKAREKWTQFLQTISNREAAIAGAVCMAAAFATYLGPYKHSFRREMLTVHWPECLQERGVPLLLEDAPHTVIDTDYKEDIAEQDTELSDNEEMDQSKHTLSVEEETHSDGEEKVLSYERVKSPEDAHSLELESSDLQSHADEEQQADQDDVASMTEKTRRTSSGILSLSSPKYDAYLLSLIKNLVGDHQVRQWLNLGMGMRVMENASISMASWQRPPFLIDPHGRGLELIRRMEKHEKVVEIDVGDGDVTSLMHIEKAITSGSVLVLHNVNEHVDSIFLPLIYRINTNTKDGICDDLQSVNCGGRRLSCHPSFKLYLLTSSHTISFTPEIGSITTLVNFTLENESFAEEILSLSLSRVQPEISQESKKTMNALMENLVILGDLDSKIITRLSHRQGTNVWDDTELIADMVQCRAQITKRLENAVRHLDKVGRLKQKYAPFSQLVTVLFNAINSLSALQHEYRFSIDYFLKLFDIALCKVIPTTEVITDTDESVDEKENDTLSRNIMIQVVDEEGNATQHKWIDGDKDSENIQGRNASVILPPEVELPTPNIAYEEISDDVIGQLIDELTKGVFESLFRSIYSHHRLTFGALLSSVIHQHTTHDDDFDKRIEYLITGGLVGTDHLTLADFDPTLLTPSWVPPDRWQSLLSLSTLPGPLEGLCTKVSSDPKWQEWYYHERPESLPLPGIDQEEEDHQENEVGEDEQTQNTMTDFHGLLILRCLRPDRITSAMREYVGEILDNLQAQIYLSLPEILKQIEHSIPILILLPDNSFREMSTDSPAKAILQLAEKENIPCQRLIVASGHENTSDIALATAVRSDSWVIIENIHFASSAWLRQLYIRLERLRSQAETASSPGQWRVFLTTKPSLLLPESLLYLAHPLAWDFVQMETSQVDIDVRSFDDRLNVDLLSTIITSLKRISLITWEEVKRGSLFVRTTIFRLCILHGILCARQEFGTRAMAKEYPFGLYDLEHAINLCIQLCVDKEINDSKTITKLCFSIIDIVYGGKMSEQQDHEYRERLMSRIFETEQESSVTIGEITFPLPPMNVEPSEYGQWLKEKLQVDGQGELALTAVQPDGSVKMESDEYCGLSIVNNLGILKSGSRGPVIHDLINMTALRRNLDMCLERLPTLLNLDAKKSAPATILLPSVLSQLRALSIASETNSVVSSRDENFPETMNYALQQASHLNLKNYFECEWFNAILFRIRQSLYNLEECVLRGSHALPSSMNDVVIPLQYGLVPCDWLHVNWQPPSHSLDSWLE</sequence>
<protein>
    <submittedName>
        <fullName evidence="13">Dynein beta chain, flagellar outer arm-like</fullName>
    </submittedName>
</protein>
<dbReference type="InterPro" id="IPR004273">
    <property type="entry name" value="Dynein_heavy_D6_P-loop"/>
</dbReference>
<feature type="compositionally biased region" description="Acidic residues" evidence="6">
    <location>
        <begin position="1531"/>
        <end position="1547"/>
    </location>
</feature>
<gene>
    <name evidence="13" type="ORF">PACLA_8A065133</name>
</gene>
<dbReference type="InterPro" id="IPR027417">
    <property type="entry name" value="P-loop_NTPase"/>
</dbReference>
<evidence type="ECO:0000256" key="4">
    <source>
        <dbReference type="ARBA" id="ARBA00023273"/>
    </source>
</evidence>
<dbReference type="GO" id="GO:0008569">
    <property type="term" value="F:minus-end-directed microtubule motor activity"/>
    <property type="evidence" value="ECO:0007669"/>
    <property type="project" value="InterPro"/>
</dbReference>
<evidence type="ECO:0000259" key="11">
    <source>
        <dbReference type="Pfam" id="PF17857"/>
    </source>
</evidence>
<feature type="domain" description="Dynein heavy chain coiled coil stalk" evidence="8">
    <location>
        <begin position="576"/>
        <end position="894"/>
    </location>
</feature>